<accession>A0A1W0X6R0</accession>
<evidence type="ECO:0000313" key="3">
    <source>
        <dbReference type="Proteomes" id="UP000192578"/>
    </source>
</evidence>
<dbReference type="EMBL" id="MTYJ01000013">
    <property type="protein sequence ID" value="OQV23183.1"/>
    <property type="molecule type" value="Genomic_DNA"/>
</dbReference>
<name>A0A1W0X6R0_HYPEX</name>
<proteinExistence type="predicted"/>
<dbReference type="OrthoDB" id="10318357at2759"/>
<protein>
    <submittedName>
        <fullName evidence="2">Uncharacterized protein</fullName>
    </submittedName>
</protein>
<feature type="chain" id="PRO_5013139581" evidence="1">
    <location>
        <begin position="21"/>
        <end position="76"/>
    </location>
</feature>
<evidence type="ECO:0000256" key="1">
    <source>
        <dbReference type="SAM" id="SignalP"/>
    </source>
</evidence>
<sequence>MNRFSALVILGLAMLTVLRGATEATCGGGCVVTSQCISYGGPNCRCTWFTCQCYGTCAGLKGLRNNTTPLKAAAVI</sequence>
<evidence type="ECO:0000313" key="2">
    <source>
        <dbReference type="EMBL" id="OQV23183.1"/>
    </source>
</evidence>
<keyword evidence="1" id="KW-0732">Signal</keyword>
<organism evidence="2 3">
    <name type="scientific">Hypsibius exemplaris</name>
    <name type="common">Freshwater tardigrade</name>
    <dbReference type="NCBI Taxonomy" id="2072580"/>
    <lineage>
        <taxon>Eukaryota</taxon>
        <taxon>Metazoa</taxon>
        <taxon>Ecdysozoa</taxon>
        <taxon>Tardigrada</taxon>
        <taxon>Eutardigrada</taxon>
        <taxon>Parachela</taxon>
        <taxon>Hypsibioidea</taxon>
        <taxon>Hypsibiidae</taxon>
        <taxon>Hypsibius</taxon>
    </lineage>
</organism>
<reference evidence="3" key="1">
    <citation type="submission" date="2017-01" db="EMBL/GenBank/DDBJ databases">
        <title>Comparative genomics of anhydrobiosis in the tardigrade Hypsibius dujardini.</title>
        <authorList>
            <person name="Yoshida Y."/>
            <person name="Koutsovoulos G."/>
            <person name="Laetsch D."/>
            <person name="Stevens L."/>
            <person name="Kumar S."/>
            <person name="Horikawa D."/>
            <person name="Ishino K."/>
            <person name="Komine S."/>
            <person name="Tomita M."/>
            <person name="Blaxter M."/>
            <person name="Arakawa K."/>
        </authorList>
    </citation>
    <scope>NUCLEOTIDE SEQUENCE [LARGE SCALE GENOMIC DNA]</scope>
    <source>
        <strain evidence="3">Z151</strain>
    </source>
</reference>
<dbReference type="Proteomes" id="UP000192578">
    <property type="component" value="Unassembled WGS sequence"/>
</dbReference>
<gene>
    <name evidence="2" type="ORF">BV898_02916</name>
</gene>
<comment type="caution">
    <text evidence="2">The sequence shown here is derived from an EMBL/GenBank/DDBJ whole genome shotgun (WGS) entry which is preliminary data.</text>
</comment>
<feature type="signal peptide" evidence="1">
    <location>
        <begin position="1"/>
        <end position="20"/>
    </location>
</feature>
<keyword evidence="3" id="KW-1185">Reference proteome</keyword>
<dbReference type="AlphaFoldDB" id="A0A1W0X6R0"/>